<geneLocation type="plasmid" evidence="2 3">
    <name>pPNAP03</name>
</geneLocation>
<dbReference type="Proteomes" id="UP000000644">
    <property type="component" value="Plasmid pPNAP03"/>
</dbReference>
<name>A1VWB0_POLNA</name>
<gene>
    <name evidence="2" type="ordered locus">Pnap_4874</name>
</gene>
<organism evidence="2 3">
    <name type="scientific">Polaromonas naphthalenivorans (strain CJ2)</name>
    <dbReference type="NCBI Taxonomy" id="365044"/>
    <lineage>
        <taxon>Bacteria</taxon>
        <taxon>Pseudomonadati</taxon>
        <taxon>Pseudomonadota</taxon>
        <taxon>Betaproteobacteria</taxon>
        <taxon>Burkholderiales</taxon>
        <taxon>Comamonadaceae</taxon>
        <taxon>Polaromonas</taxon>
    </lineage>
</organism>
<keyword evidence="1" id="KW-1133">Transmembrane helix</keyword>
<feature type="transmembrane region" description="Helical" evidence="1">
    <location>
        <begin position="243"/>
        <end position="269"/>
    </location>
</feature>
<dbReference type="EMBL" id="CP000532">
    <property type="protein sequence ID" value="ABM39938.1"/>
    <property type="molecule type" value="Genomic_DNA"/>
</dbReference>
<dbReference type="KEGG" id="pna:Pnap_4874"/>
<protein>
    <submittedName>
        <fullName evidence="2">Uncharacterized protein</fullName>
    </submittedName>
</protein>
<evidence type="ECO:0000256" key="1">
    <source>
        <dbReference type="SAM" id="Phobius"/>
    </source>
</evidence>
<keyword evidence="1" id="KW-0812">Transmembrane</keyword>
<accession>A1VWB0</accession>
<dbReference type="AlphaFoldDB" id="A1VWB0"/>
<keyword evidence="3" id="KW-1185">Reference proteome</keyword>
<dbReference type="RefSeq" id="WP_011798309.1">
    <property type="nucleotide sequence ID" value="NC_008759.1"/>
</dbReference>
<keyword evidence="2" id="KW-0614">Plasmid</keyword>
<proteinExistence type="predicted"/>
<reference evidence="3" key="1">
    <citation type="journal article" date="2009" name="Environ. Microbiol.">
        <title>The genome of Polaromonas naphthalenivorans strain CJ2, isolated from coal tar-contaminated sediment, reveals physiological and metabolic versatility and evolution through extensive horizontal gene transfer.</title>
        <authorList>
            <person name="Yagi J.M."/>
            <person name="Sims D."/>
            <person name="Brettin T."/>
            <person name="Bruce D."/>
            <person name="Madsen E.L."/>
        </authorList>
    </citation>
    <scope>NUCLEOTIDE SEQUENCE [LARGE SCALE GENOMIC DNA]</scope>
    <source>
        <strain evidence="3">CJ2</strain>
        <plasmid evidence="3">Plasmid pPNAP03</plasmid>
    </source>
</reference>
<evidence type="ECO:0000313" key="3">
    <source>
        <dbReference type="Proteomes" id="UP000000644"/>
    </source>
</evidence>
<evidence type="ECO:0000313" key="2">
    <source>
        <dbReference type="EMBL" id="ABM39938.1"/>
    </source>
</evidence>
<dbReference type="HOGENOM" id="CLU_979540_0_0_4"/>
<sequence>MRGKNSWIIILASLQLLVSLALAWAIVWGYAVSQAPLGQFFHSVAASIGAVSNVVGRTAETVEARQGLIEQTGKMLVSTRVLLQELRVAAENQVKLVPQYAGNMRAASEVSGKLGGTLQSVSEGLLFSVPTSIEMDGMKPVVKMSRPLEKYAQDLKTQAQDIKAVSQTLLDISVTMGRDGKNLSAAFVTTNQDALKVVDEVERTLGRLNTQDLPKALEDLRATAENLRAISEKVDIASDIGKVLLAVGLLLALWCALNSVSTLMLANALPADPKRNKLNLSGNP</sequence>
<keyword evidence="1" id="KW-0472">Membrane</keyword>